<dbReference type="InterPro" id="IPR036390">
    <property type="entry name" value="WH_DNA-bd_sf"/>
</dbReference>
<dbReference type="GO" id="GO:0003700">
    <property type="term" value="F:DNA-binding transcription factor activity"/>
    <property type="evidence" value="ECO:0007669"/>
    <property type="project" value="TreeGrafter"/>
</dbReference>
<dbReference type="AlphaFoldDB" id="A0A2M9Z8H6"/>
<keyword evidence="1" id="KW-0805">Transcription regulation</keyword>
<evidence type="ECO:0000313" key="6">
    <source>
        <dbReference type="EMBL" id="PJZ64667.1"/>
    </source>
</evidence>
<dbReference type="Pfam" id="PF13545">
    <property type="entry name" value="HTH_Crp_2"/>
    <property type="match status" value="1"/>
</dbReference>
<dbReference type="SMART" id="SM00419">
    <property type="entry name" value="HTH_CRP"/>
    <property type="match status" value="1"/>
</dbReference>
<keyword evidence="3" id="KW-0804">Transcription</keyword>
<dbReference type="PROSITE" id="PS50042">
    <property type="entry name" value="CNMP_BINDING_3"/>
    <property type="match status" value="1"/>
</dbReference>
<proteinExistence type="predicted"/>
<dbReference type="SUPFAM" id="SSF51206">
    <property type="entry name" value="cAMP-binding domain-like"/>
    <property type="match status" value="1"/>
</dbReference>
<dbReference type="EMBL" id="NPDT01000008">
    <property type="protein sequence ID" value="PJZ64667.1"/>
    <property type="molecule type" value="Genomic_DNA"/>
</dbReference>
<accession>A0A2M9Z8H6</accession>
<dbReference type="InterPro" id="IPR036388">
    <property type="entry name" value="WH-like_DNA-bd_sf"/>
</dbReference>
<dbReference type="InterPro" id="IPR012318">
    <property type="entry name" value="HTH_CRP"/>
</dbReference>
<comment type="caution">
    <text evidence="6">The sequence shown here is derived from an EMBL/GenBank/DDBJ whole genome shotgun (WGS) entry which is preliminary data.</text>
</comment>
<dbReference type="GO" id="GO:0005829">
    <property type="term" value="C:cytosol"/>
    <property type="evidence" value="ECO:0007669"/>
    <property type="project" value="TreeGrafter"/>
</dbReference>
<dbReference type="Gene3D" id="2.60.120.10">
    <property type="entry name" value="Jelly Rolls"/>
    <property type="match status" value="1"/>
</dbReference>
<evidence type="ECO:0000259" key="4">
    <source>
        <dbReference type="PROSITE" id="PS50042"/>
    </source>
</evidence>
<dbReference type="PANTHER" id="PTHR24567">
    <property type="entry name" value="CRP FAMILY TRANSCRIPTIONAL REGULATORY PROTEIN"/>
    <property type="match status" value="1"/>
</dbReference>
<feature type="domain" description="Cyclic nucleotide-binding" evidence="4">
    <location>
        <begin position="17"/>
        <end position="140"/>
    </location>
</feature>
<protein>
    <submittedName>
        <fullName evidence="6">Crp/Fnr family transcriptional regulator</fullName>
    </submittedName>
</protein>
<keyword evidence="2" id="KW-0238">DNA-binding</keyword>
<dbReference type="SUPFAM" id="SSF46785">
    <property type="entry name" value="Winged helix' DNA-binding domain"/>
    <property type="match status" value="1"/>
</dbReference>
<evidence type="ECO:0000256" key="1">
    <source>
        <dbReference type="ARBA" id="ARBA00023015"/>
    </source>
</evidence>
<dbReference type="Proteomes" id="UP000231912">
    <property type="component" value="Unassembled WGS sequence"/>
</dbReference>
<evidence type="ECO:0000313" key="7">
    <source>
        <dbReference type="Proteomes" id="UP000231912"/>
    </source>
</evidence>
<dbReference type="GO" id="GO:0003677">
    <property type="term" value="F:DNA binding"/>
    <property type="evidence" value="ECO:0007669"/>
    <property type="project" value="UniProtKB-KW"/>
</dbReference>
<dbReference type="InterPro" id="IPR018490">
    <property type="entry name" value="cNMP-bd_dom_sf"/>
</dbReference>
<dbReference type="RefSeq" id="WP_100759822.1">
    <property type="nucleotide sequence ID" value="NZ_NPDT01000008.1"/>
</dbReference>
<name>A0A2M9Z8H6_9LEPT</name>
<feature type="domain" description="HTH crp-type" evidence="5">
    <location>
        <begin position="154"/>
        <end position="221"/>
    </location>
</feature>
<sequence length="228" mass="25954">MMTAAQLTPEYTDQALLNPKFDTNRVSNLDLKIRLTRREISKNGILFSEGDTAHGFYIVESGSFRSFRSSASAGKQQTFQFYGPGNWMGIRDAVYGGKYLHHAIALEDSSVFFIEEDELKRLLQSDSEFQNSVFYQVAKDSVEAENKIYSLGTRQVHAKLSEFLLQFMDGQSGEVDLPFTREVMASVIGVTTETLVRALTDLKSRNWIDIDKRKIFVKDELALRRLLD</sequence>
<dbReference type="Pfam" id="PF00027">
    <property type="entry name" value="cNMP_binding"/>
    <property type="match status" value="1"/>
</dbReference>
<dbReference type="PANTHER" id="PTHR24567:SF58">
    <property type="entry name" value="CYCLIC AMP-BINDING REGULATORY PROTEIN"/>
    <property type="match status" value="1"/>
</dbReference>
<dbReference type="InterPro" id="IPR014710">
    <property type="entry name" value="RmlC-like_jellyroll"/>
</dbReference>
<gene>
    <name evidence="6" type="ORF">CH371_16190</name>
</gene>
<evidence type="ECO:0000256" key="3">
    <source>
        <dbReference type="ARBA" id="ARBA00023163"/>
    </source>
</evidence>
<dbReference type="PROSITE" id="PS51063">
    <property type="entry name" value="HTH_CRP_2"/>
    <property type="match status" value="1"/>
</dbReference>
<dbReference type="InterPro" id="IPR050397">
    <property type="entry name" value="Env_Response_Regulators"/>
</dbReference>
<dbReference type="Gene3D" id="1.10.10.10">
    <property type="entry name" value="Winged helix-like DNA-binding domain superfamily/Winged helix DNA-binding domain"/>
    <property type="match status" value="1"/>
</dbReference>
<evidence type="ECO:0000256" key="2">
    <source>
        <dbReference type="ARBA" id="ARBA00023125"/>
    </source>
</evidence>
<dbReference type="CDD" id="cd00038">
    <property type="entry name" value="CAP_ED"/>
    <property type="match status" value="1"/>
</dbReference>
<reference evidence="6 7" key="1">
    <citation type="submission" date="2017-07" db="EMBL/GenBank/DDBJ databases">
        <title>Leptospira spp. isolated from tropical soils.</title>
        <authorList>
            <person name="Thibeaux R."/>
            <person name="Iraola G."/>
            <person name="Ferres I."/>
            <person name="Bierque E."/>
            <person name="Girault D."/>
            <person name="Soupe-Gilbert M.-E."/>
            <person name="Picardeau M."/>
            <person name="Goarant C."/>
        </authorList>
    </citation>
    <scope>NUCLEOTIDE SEQUENCE [LARGE SCALE GENOMIC DNA]</scope>
    <source>
        <strain evidence="6 7">FH2-C-A2</strain>
    </source>
</reference>
<dbReference type="InterPro" id="IPR000595">
    <property type="entry name" value="cNMP-bd_dom"/>
</dbReference>
<organism evidence="6 7">
    <name type="scientific">Leptospira wolffii</name>
    <dbReference type="NCBI Taxonomy" id="409998"/>
    <lineage>
        <taxon>Bacteria</taxon>
        <taxon>Pseudomonadati</taxon>
        <taxon>Spirochaetota</taxon>
        <taxon>Spirochaetia</taxon>
        <taxon>Leptospirales</taxon>
        <taxon>Leptospiraceae</taxon>
        <taxon>Leptospira</taxon>
    </lineage>
</organism>
<evidence type="ECO:0000259" key="5">
    <source>
        <dbReference type="PROSITE" id="PS51063"/>
    </source>
</evidence>